<dbReference type="PANTHER" id="PTHR30195">
    <property type="entry name" value="TYPE I SITE-SPECIFIC DEOXYRIBONUCLEASE PROTEIN SUBUNIT M AND R"/>
    <property type="match status" value="1"/>
</dbReference>
<sequence>MSERDLQEKIFKQFISMGYEGIQISNEKDLQNNLYTKIKRLNEKELKYKSFTEEDFRIFLNTELLNRNVVESAKKLEDVIYFVNQKGKPLKLILFDKNDFSNNKLEIAKEVNNKNNRYDLVVFLNGLPVVLLELKDGDYLPAFDQVKDKYADNMRKTIFSYIRIFVIGNKMQTRYFSNTDQKLSKKNLFSWSDENNNKYSKLEDFVKFFLEPQNLFDVITEYMVINDERKGLIVMRPHQIHAVKALFSQAMQGKNGHVHHATGSGKTLTSFKLGQRLKRKGQVFLLIDRKDLDFQTYQEFEHFEPEAVDNTDSVQDLKVKIKQTSGFLITTIQKMSELTKEEAADLQQKKQVFFIIDECHRSQKGTMHSQIKEIFPDARFFGFTGTPLKEENTQKGLTTKAIFGECCHSYTMKTAFSDGMIVKWDFKHYKATKNKEKKITRFLDNYTHQSHQGTFNALFATDGIPELMEYYRLMKKIIKKDYSNDFKIAAIFHPQSENTDKRQDLQKDFHELIQDYNNTFKTQIDPTSTKNYIENVSQRMKQTKKPCIDILLVVDMFLTGFDAPCLNTLCIDKELKYHQLIQAFSRVNRTAIDKDYGYVMSFKISQKTVDQAIQLFEGANHNMLAPDYQEKKTAYKEC</sequence>
<evidence type="ECO:0000256" key="4">
    <source>
        <dbReference type="ARBA" id="ARBA00022722"/>
    </source>
</evidence>
<dbReference type="CDD" id="cd18800">
    <property type="entry name" value="SF2_C_EcoR124I-like"/>
    <property type="match status" value="1"/>
</dbReference>
<protein>
    <recommendedName>
        <fullName evidence="3">type I site-specific deoxyribonuclease</fullName>
        <ecNumber evidence="3">3.1.21.3</ecNumber>
    </recommendedName>
</protein>
<dbReference type="InterPro" id="IPR007409">
    <property type="entry name" value="Restrct_endonuc_type1_HsdR_N"/>
</dbReference>
<organism evidence="12 13">
    <name type="scientific">Candidatus Phytoplasma meliae</name>
    <dbReference type="NCBI Taxonomy" id="1848402"/>
    <lineage>
        <taxon>Bacteria</taxon>
        <taxon>Bacillati</taxon>
        <taxon>Mycoplasmatota</taxon>
        <taxon>Mollicutes</taxon>
        <taxon>Acholeplasmatales</taxon>
        <taxon>Acholeplasmataceae</taxon>
        <taxon>Candidatus Phytoplasma</taxon>
        <taxon>16SrXIII (Mexican periwinkle virescence group)</taxon>
    </lineage>
</organism>
<keyword evidence="9" id="KW-0067">ATP-binding</keyword>
<feature type="non-terminal residue" evidence="12">
    <location>
        <position position="638"/>
    </location>
</feature>
<keyword evidence="8" id="KW-0378">Hydrolase</keyword>
<reference evidence="12" key="1">
    <citation type="submission" date="2021-04" db="EMBL/GenBank/DDBJ databases">
        <title>Genomic features of Candidatus Phytoplasma meliae isolate ChTYXIII (1SrXIII-G).</title>
        <authorList>
            <person name="Fernandez F.D."/>
            <person name="Conci L.R."/>
        </authorList>
    </citation>
    <scope>NUCLEOTIDE SEQUENCE [LARGE SCALE GENOMIC DNA]</scope>
    <source>
        <strain evidence="12">ChTYXIII-Mo</strain>
    </source>
</reference>
<dbReference type="InterPro" id="IPR051268">
    <property type="entry name" value="Type-I_R_enzyme_R_subunit"/>
</dbReference>
<keyword evidence="10" id="KW-0238">DNA-binding</keyword>
<dbReference type="PROSITE" id="PS51192">
    <property type="entry name" value="HELICASE_ATP_BIND_1"/>
    <property type="match status" value="1"/>
</dbReference>
<evidence type="ECO:0000259" key="11">
    <source>
        <dbReference type="PROSITE" id="PS51192"/>
    </source>
</evidence>
<proteinExistence type="inferred from homology"/>
<dbReference type="InterPro" id="IPR027417">
    <property type="entry name" value="P-loop_NTPase"/>
</dbReference>
<dbReference type="Gene3D" id="3.40.50.300">
    <property type="entry name" value="P-loop containing nucleotide triphosphate hydrolases"/>
    <property type="match status" value="2"/>
</dbReference>
<dbReference type="RefSeq" id="WP_203552028.1">
    <property type="nucleotide sequence ID" value="NZ_JACAOD020000002.1"/>
</dbReference>
<comment type="catalytic activity">
    <reaction evidence="1">
        <text>Endonucleolytic cleavage of DNA to give random double-stranded fragments with terminal 5'-phosphates, ATP is simultaneously hydrolyzed.</text>
        <dbReference type="EC" id="3.1.21.3"/>
    </reaction>
</comment>
<dbReference type="Proteomes" id="UP001195571">
    <property type="component" value="Unassembled WGS sequence"/>
</dbReference>
<evidence type="ECO:0000256" key="10">
    <source>
        <dbReference type="ARBA" id="ARBA00023125"/>
    </source>
</evidence>
<evidence type="ECO:0000256" key="9">
    <source>
        <dbReference type="ARBA" id="ARBA00022840"/>
    </source>
</evidence>
<evidence type="ECO:0000256" key="5">
    <source>
        <dbReference type="ARBA" id="ARBA00022741"/>
    </source>
</evidence>
<dbReference type="Pfam" id="PF04313">
    <property type="entry name" value="HSDR_N"/>
    <property type="match status" value="1"/>
</dbReference>
<evidence type="ECO:0000256" key="8">
    <source>
        <dbReference type="ARBA" id="ARBA00022801"/>
    </source>
</evidence>
<gene>
    <name evidence="12" type="ORF">CHTY_000755</name>
</gene>
<dbReference type="EMBL" id="JACAOD020000002">
    <property type="protein sequence ID" value="MBP5835762.1"/>
    <property type="molecule type" value="Genomic_DNA"/>
</dbReference>
<dbReference type="Gene3D" id="3.90.1570.50">
    <property type="match status" value="1"/>
</dbReference>
<dbReference type="PANTHER" id="PTHR30195:SF16">
    <property type="entry name" value="TYPE I RESTRICTION ENZYME ENDONUCLEASE SUBUNIT"/>
    <property type="match status" value="1"/>
</dbReference>
<evidence type="ECO:0000256" key="2">
    <source>
        <dbReference type="ARBA" id="ARBA00008598"/>
    </source>
</evidence>
<keyword evidence="5" id="KW-0547">Nucleotide-binding</keyword>
<dbReference type="GO" id="GO:0004519">
    <property type="term" value="F:endonuclease activity"/>
    <property type="evidence" value="ECO:0007669"/>
    <property type="project" value="UniProtKB-KW"/>
</dbReference>
<evidence type="ECO:0000256" key="3">
    <source>
        <dbReference type="ARBA" id="ARBA00012654"/>
    </source>
</evidence>
<dbReference type="CDD" id="cd22332">
    <property type="entry name" value="HsdR_N"/>
    <property type="match status" value="1"/>
</dbReference>
<dbReference type="InterPro" id="IPR014001">
    <property type="entry name" value="Helicase_ATP-bd"/>
</dbReference>
<feature type="domain" description="Helicase ATP-binding" evidence="11">
    <location>
        <begin position="247"/>
        <end position="405"/>
    </location>
</feature>
<dbReference type="InterPro" id="IPR055180">
    <property type="entry name" value="HsdR_RecA-like_helicase_dom_2"/>
</dbReference>
<evidence type="ECO:0000256" key="6">
    <source>
        <dbReference type="ARBA" id="ARBA00022747"/>
    </source>
</evidence>
<evidence type="ECO:0000256" key="7">
    <source>
        <dbReference type="ARBA" id="ARBA00022759"/>
    </source>
</evidence>
<keyword evidence="6" id="KW-0680">Restriction system</keyword>
<dbReference type="Pfam" id="PF18766">
    <property type="entry name" value="SWI2_SNF2"/>
    <property type="match status" value="1"/>
</dbReference>
<dbReference type="EC" id="3.1.21.3" evidence="3"/>
<comment type="caution">
    <text evidence="12">The sequence shown here is derived from an EMBL/GenBank/DDBJ whole genome shotgun (WGS) entry which is preliminary data.</text>
</comment>
<evidence type="ECO:0000313" key="12">
    <source>
        <dbReference type="EMBL" id="MBP5835762.1"/>
    </source>
</evidence>
<dbReference type="InterPro" id="IPR040980">
    <property type="entry name" value="SWI2_SNF2"/>
</dbReference>
<evidence type="ECO:0000313" key="13">
    <source>
        <dbReference type="Proteomes" id="UP001195571"/>
    </source>
</evidence>
<keyword evidence="7 12" id="KW-0255">Endonuclease</keyword>
<dbReference type="Pfam" id="PF22679">
    <property type="entry name" value="T1R_D3-like"/>
    <property type="match status" value="1"/>
</dbReference>
<accession>A0ABS5CXR6</accession>
<dbReference type="SMART" id="SM00487">
    <property type="entry name" value="DEXDc"/>
    <property type="match status" value="1"/>
</dbReference>
<comment type="similarity">
    <text evidence="2">Belongs to the HsdR family.</text>
</comment>
<keyword evidence="13" id="KW-1185">Reference proteome</keyword>
<evidence type="ECO:0000256" key="1">
    <source>
        <dbReference type="ARBA" id="ARBA00000851"/>
    </source>
</evidence>
<name>A0ABS5CXR6_9MOLU</name>
<dbReference type="SUPFAM" id="SSF52540">
    <property type="entry name" value="P-loop containing nucleoside triphosphate hydrolases"/>
    <property type="match status" value="2"/>
</dbReference>
<keyword evidence="4" id="KW-0540">Nuclease</keyword>